<reference evidence="1 2" key="1">
    <citation type="submission" date="2019-05" db="EMBL/GenBank/DDBJ databases">
        <title>Another draft genome of Portunus trituberculatus and its Hox gene families provides insights of decapod evolution.</title>
        <authorList>
            <person name="Jeong J.-H."/>
            <person name="Song I."/>
            <person name="Kim S."/>
            <person name="Choi T."/>
            <person name="Kim D."/>
            <person name="Ryu S."/>
            <person name="Kim W."/>
        </authorList>
    </citation>
    <scope>NUCLEOTIDE SEQUENCE [LARGE SCALE GENOMIC DNA]</scope>
    <source>
        <tissue evidence="1">Muscle</tissue>
    </source>
</reference>
<dbReference type="EMBL" id="VSRR010002008">
    <property type="protein sequence ID" value="MPC29060.1"/>
    <property type="molecule type" value="Genomic_DNA"/>
</dbReference>
<comment type="caution">
    <text evidence="1">The sequence shown here is derived from an EMBL/GenBank/DDBJ whole genome shotgun (WGS) entry which is preliminary data.</text>
</comment>
<proteinExistence type="predicted"/>
<protein>
    <submittedName>
        <fullName evidence="1">Uncharacterized protein</fullName>
    </submittedName>
</protein>
<evidence type="ECO:0000313" key="2">
    <source>
        <dbReference type="Proteomes" id="UP000324222"/>
    </source>
</evidence>
<name>A0A5B7E4Y5_PORTR</name>
<gene>
    <name evidence="1" type="ORF">E2C01_022276</name>
</gene>
<organism evidence="1 2">
    <name type="scientific">Portunus trituberculatus</name>
    <name type="common">Swimming crab</name>
    <name type="synonym">Neptunus trituberculatus</name>
    <dbReference type="NCBI Taxonomy" id="210409"/>
    <lineage>
        <taxon>Eukaryota</taxon>
        <taxon>Metazoa</taxon>
        <taxon>Ecdysozoa</taxon>
        <taxon>Arthropoda</taxon>
        <taxon>Crustacea</taxon>
        <taxon>Multicrustacea</taxon>
        <taxon>Malacostraca</taxon>
        <taxon>Eumalacostraca</taxon>
        <taxon>Eucarida</taxon>
        <taxon>Decapoda</taxon>
        <taxon>Pleocyemata</taxon>
        <taxon>Brachyura</taxon>
        <taxon>Eubrachyura</taxon>
        <taxon>Portunoidea</taxon>
        <taxon>Portunidae</taxon>
        <taxon>Portuninae</taxon>
        <taxon>Portunus</taxon>
    </lineage>
</organism>
<dbReference type="AlphaFoldDB" id="A0A5B7E4Y5"/>
<sequence length="124" mass="13967">MNKGTSGPLMGPLENSVAYWRGKCYLACTLLERKATRRRRQVLLLSRYEAADASLHTQHFLISVSQRSALHGFLCYHEPLIPDSWRGRVRQSRSARHSCARRHAGVALEPASVRDAVLEQVNIG</sequence>
<evidence type="ECO:0000313" key="1">
    <source>
        <dbReference type="EMBL" id="MPC29060.1"/>
    </source>
</evidence>
<keyword evidence="2" id="KW-1185">Reference proteome</keyword>
<accession>A0A5B7E4Y5</accession>
<dbReference type="Proteomes" id="UP000324222">
    <property type="component" value="Unassembled WGS sequence"/>
</dbReference>